<dbReference type="InterPro" id="IPR053147">
    <property type="entry name" value="Hsp_HslJ-like"/>
</dbReference>
<dbReference type="Pfam" id="PF03724">
    <property type="entry name" value="META"/>
    <property type="match status" value="1"/>
</dbReference>
<dbReference type="InterPro" id="IPR038670">
    <property type="entry name" value="HslJ-like_sf"/>
</dbReference>
<sequence length="148" mass="16080">MMFRRLLPLAILVSISLGSCEKNEAAEPAAATLLEARWMLTSIDEFPVMASSYSGAARSYIEFAALGNSIVGLGPCNNFSGRFSLGSGQQLQLSTPIPTQTPCPVQTLETRYLANLAQTTRYEISGDDLRLYDGSMATPRLVFRRVAP</sequence>
<accession>A0ABY4B942</accession>
<dbReference type="PROSITE" id="PS51257">
    <property type="entry name" value="PROKAR_LIPOPROTEIN"/>
    <property type="match status" value="1"/>
</dbReference>
<evidence type="ECO:0000259" key="1">
    <source>
        <dbReference type="Pfam" id="PF03724"/>
    </source>
</evidence>
<organism evidence="2 3">
    <name type="scientific">Hymenobacter monticola</name>
    <dbReference type="NCBI Taxonomy" id="1705399"/>
    <lineage>
        <taxon>Bacteria</taxon>
        <taxon>Pseudomonadati</taxon>
        <taxon>Bacteroidota</taxon>
        <taxon>Cytophagia</taxon>
        <taxon>Cytophagales</taxon>
        <taxon>Hymenobacteraceae</taxon>
        <taxon>Hymenobacter</taxon>
    </lineage>
</organism>
<reference evidence="2 3" key="1">
    <citation type="submission" date="2022-03" db="EMBL/GenBank/DDBJ databases">
        <title>Hymenobactersp. isolated from the air.</title>
        <authorList>
            <person name="Won M."/>
            <person name="Kwon S.-W."/>
        </authorList>
    </citation>
    <scope>NUCLEOTIDE SEQUENCE [LARGE SCALE GENOMIC DNA]</scope>
    <source>
        <strain evidence="2 3">KACC 22596</strain>
    </source>
</reference>
<dbReference type="EMBL" id="CP094534">
    <property type="protein sequence ID" value="UOE35692.1"/>
    <property type="molecule type" value="Genomic_DNA"/>
</dbReference>
<gene>
    <name evidence="2" type="ORF">MTP16_08580</name>
</gene>
<dbReference type="PANTHER" id="PTHR35535:SF2">
    <property type="entry name" value="DUF306 DOMAIN-CONTAINING PROTEIN"/>
    <property type="match status" value="1"/>
</dbReference>
<proteinExistence type="predicted"/>
<dbReference type="InterPro" id="IPR005184">
    <property type="entry name" value="DUF306_Meta_HslJ"/>
</dbReference>
<dbReference type="Proteomes" id="UP000831390">
    <property type="component" value="Chromosome"/>
</dbReference>
<keyword evidence="3" id="KW-1185">Reference proteome</keyword>
<dbReference type="PANTHER" id="PTHR35535">
    <property type="entry name" value="HEAT SHOCK PROTEIN HSLJ"/>
    <property type="match status" value="1"/>
</dbReference>
<feature type="domain" description="DUF306" evidence="1">
    <location>
        <begin position="31"/>
        <end position="136"/>
    </location>
</feature>
<dbReference type="RefSeq" id="WP_243518225.1">
    <property type="nucleotide sequence ID" value="NZ_CP094534.1"/>
</dbReference>
<dbReference type="Gene3D" id="2.40.128.270">
    <property type="match status" value="1"/>
</dbReference>
<protein>
    <submittedName>
        <fullName evidence="2">META domain-containing protein</fullName>
    </submittedName>
</protein>
<evidence type="ECO:0000313" key="2">
    <source>
        <dbReference type="EMBL" id="UOE35692.1"/>
    </source>
</evidence>
<name>A0ABY4B942_9BACT</name>
<evidence type="ECO:0000313" key="3">
    <source>
        <dbReference type="Proteomes" id="UP000831390"/>
    </source>
</evidence>